<dbReference type="EMBL" id="JAUTDP010000001">
    <property type="protein sequence ID" value="KAK3402778.1"/>
    <property type="molecule type" value="Genomic_DNA"/>
</dbReference>
<feature type="compositionally biased region" description="Pro residues" evidence="1">
    <location>
        <begin position="438"/>
        <end position="447"/>
    </location>
</feature>
<evidence type="ECO:0000256" key="1">
    <source>
        <dbReference type="SAM" id="MobiDB-lite"/>
    </source>
</evidence>
<feature type="region of interest" description="Disordered" evidence="1">
    <location>
        <begin position="157"/>
        <end position="202"/>
    </location>
</feature>
<feature type="region of interest" description="Disordered" evidence="1">
    <location>
        <begin position="352"/>
        <end position="382"/>
    </location>
</feature>
<feature type="region of interest" description="Disordered" evidence="1">
    <location>
        <begin position="399"/>
        <end position="452"/>
    </location>
</feature>
<proteinExistence type="predicted"/>
<accession>A0AAE0PMH4</accession>
<reference evidence="2" key="2">
    <citation type="submission" date="2023-07" db="EMBL/GenBank/DDBJ databases">
        <authorList>
            <consortium name="Lawrence Berkeley National Laboratory"/>
            <person name="Haridas S."/>
            <person name="Hensen N."/>
            <person name="Bonometti L."/>
            <person name="Westerberg I."/>
            <person name="Brannstrom I.O."/>
            <person name="Guillou S."/>
            <person name="Cros-Aarteil S."/>
            <person name="Calhoun S."/>
            <person name="Kuo A."/>
            <person name="Mondo S."/>
            <person name="Pangilinan J."/>
            <person name="Riley R."/>
            <person name="LaButti K."/>
            <person name="Andreopoulos B."/>
            <person name="Lipzen A."/>
            <person name="Chen C."/>
            <person name="Yanf M."/>
            <person name="Daum C."/>
            <person name="Ng V."/>
            <person name="Clum A."/>
            <person name="Steindorff A."/>
            <person name="Ohm R."/>
            <person name="Martin F."/>
            <person name="Silar P."/>
            <person name="Natvig D."/>
            <person name="Lalanne C."/>
            <person name="Gautier V."/>
            <person name="Ament-velasquez S.L."/>
            <person name="Kruys A."/>
            <person name="Hutchinson M.I."/>
            <person name="Powell A.J."/>
            <person name="Barry K."/>
            <person name="Miller A.N."/>
            <person name="Grigoriev I.V."/>
            <person name="Debuchy R."/>
            <person name="Gladieux P."/>
            <person name="Thoren M.H."/>
            <person name="Johannesson H."/>
        </authorList>
    </citation>
    <scope>NUCLEOTIDE SEQUENCE</scope>
    <source>
        <strain evidence="2">FGSC 1904</strain>
    </source>
</reference>
<protein>
    <submittedName>
        <fullName evidence="2">Uncharacterized protein</fullName>
    </submittedName>
</protein>
<reference evidence="2" key="1">
    <citation type="journal article" date="2023" name="Mol. Phylogenet. Evol.">
        <title>Genome-scale phylogeny and comparative genomics of the fungal order Sordariales.</title>
        <authorList>
            <person name="Hensen N."/>
            <person name="Bonometti L."/>
            <person name="Westerberg I."/>
            <person name="Brannstrom I.O."/>
            <person name="Guillou S."/>
            <person name="Cros-Aarteil S."/>
            <person name="Calhoun S."/>
            <person name="Haridas S."/>
            <person name="Kuo A."/>
            <person name="Mondo S."/>
            <person name="Pangilinan J."/>
            <person name="Riley R."/>
            <person name="LaButti K."/>
            <person name="Andreopoulos B."/>
            <person name="Lipzen A."/>
            <person name="Chen C."/>
            <person name="Yan M."/>
            <person name="Daum C."/>
            <person name="Ng V."/>
            <person name="Clum A."/>
            <person name="Steindorff A."/>
            <person name="Ohm R.A."/>
            <person name="Martin F."/>
            <person name="Silar P."/>
            <person name="Natvig D.O."/>
            <person name="Lalanne C."/>
            <person name="Gautier V."/>
            <person name="Ament-Velasquez S.L."/>
            <person name="Kruys A."/>
            <person name="Hutchinson M.I."/>
            <person name="Powell A.J."/>
            <person name="Barry K."/>
            <person name="Miller A.N."/>
            <person name="Grigoriev I.V."/>
            <person name="Debuchy R."/>
            <person name="Gladieux P."/>
            <person name="Hiltunen Thoren M."/>
            <person name="Johannesson H."/>
        </authorList>
    </citation>
    <scope>NUCLEOTIDE SEQUENCE</scope>
    <source>
        <strain evidence="2">FGSC 1904</strain>
    </source>
</reference>
<dbReference type="InterPro" id="IPR029063">
    <property type="entry name" value="SAM-dependent_MTases_sf"/>
</dbReference>
<evidence type="ECO:0000313" key="2">
    <source>
        <dbReference type="EMBL" id="KAK3402778.1"/>
    </source>
</evidence>
<comment type="caution">
    <text evidence="2">The sequence shown here is derived from an EMBL/GenBank/DDBJ whole genome shotgun (WGS) entry which is preliminary data.</text>
</comment>
<dbReference type="Proteomes" id="UP001281003">
    <property type="component" value="Unassembled WGS sequence"/>
</dbReference>
<feature type="compositionally biased region" description="Basic and acidic residues" evidence="1">
    <location>
        <begin position="189"/>
        <end position="199"/>
    </location>
</feature>
<keyword evidence="3" id="KW-1185">Reference proteome</keyword>
<feature type="compositionally biased region" description="Polar residues" evidence="1">
    <location>
        <begin position="399"/>
        <end position="411"/>
    </location>
</feature>
<dbReference type="AlphaFoldDB" id="A0AAE0PMH4"/>
<dbReference type="SUPFAM" id="SSF53335">
    <property type="entry name" value="S-adenosyl-L-methionine-dependent methyltransferases"/>
    <property type="match status" value="1"/>
</dbReference>
<gene>
    <name evidence="2" type="ORF">B0T20DRAFT_388465</name>
</gene>
<feature type="region of interest" description="Disordered" evidence="1">
    <location>
        <begin position="216"/>
        <end position="287"/>
    </location>
</feature>
<evidence type="ECO:0000313" key="3">
    <source>
        <dbReference type="Proteomes" id="UP001281003"/>
    </source>
</evidence>
<name>A0AAE0PMH4_SORBR</name>
<feature type="compositionally biased region" description="Basic and acidic residues" evidence="1">
    <location>
        <begin position="256"/>
        <end position="267"/>
    </location>
</feature>
<organism evidence="2 3">
    <name type="scientific">Sordaria brevicollis</name>
    <dbReference type="NCBI Taxonomy" id="83679"/>
    <lineage>
        <taxon>Eukaryota</taxon>
        <taxon>Fungi</taxon>
        <taxon>Dikarya</taxon>
        <taxon>Ascomycota</taxon>
        <taxon>Pezizomycotina</taxon>
        <taxon>Sordariomycetes</taxon>
        <taxon>Sordariomycetidae</taxon>
        <taxon>Sordariales</taxon>
        <taxon>Sordariaceae</taxon>
        <taxon>Sordaria</taxon>
    </lineage>
</organism>
<sequence length="808" mass="89271">MCLEGEGVFALLHLFARLGSHTYIETYGLYQTSRLVSVRADLRSSKASSAIESAIISVGHPENDKTRAQGHKARRVPLLGQWREASTGFYKTSQIIIISSPAQSLRLITTFKMFAPTWDENGQKLLERQIVAQEQEMKKKPQRESQDCGSLMGSAITRQSSSTAGKSGATVDSKDGVGTRLKRAITRKRLSENSGDKLRPSSYYAASSRLSSIFAENDDMHPGSSETDQLVGVDVNHPDGHDELSETIVAEEQSDELSKEDTARDQANDVQEELEVSKTPPSKLPTFVIVSAPSTPEDADKRSSTGYSRSTTLVQCLDQDSYITRTITVTYEPRGDADINDYVVETIISADPSPFTTTKDSKSRPSSPIVRPTAPNEGDAVPSFSTLVDNWFTALHGSNKATSLSPPSMNDDTSDPGRVVSPVEPHTPVSTQGFLPVPTTPGLPPKSPKLGATDPDAWKPPDNWGCQPTAKLLPKTDEKQENLTTIKHNKKKKNMARVQKDAEGLACPSPKRILSRLAQCWDEPLETCPNPQEDHDRKCLMISVLNDMCQPAATVSDTECQLEQDRIRPRGHRILALFESEATTYSNAVITHLSLSPLPHDLFSNVQPLFAPPNKASISFAADSFHSVHCLSLPSLVPAHEIVEVLKRVYRCLAPNGTLQLVLLDPFPVARRLGPHTRKWFEKHILTNLQARSRCVRPSVVIPGFLEEAQLRVREETCTKVKFLALPPDPTDVFTDDQERIQAELRSVVGRMLWQEVWGKFVSGDDNWWDDPECVEECSRLGTYFEFSRVEAVKLGNAEVMGAFSVGC</sequence>